<comment type="similarity">
    <text evidence="2">Belongs to the YkuD family.</text>
</comment>
<dbReference type="CDD" id="cd16913">
    <property type="entry name" value="YkuD_like"/>
    <property type="match status" value="1"/>
</dbReference>
<dbReference type="Pfam" id="PF03734">
    <property type="entry name" value="YkuD"/>
    <property type="match status" value="1"/>
</dbReference>
<dbReference type="Proteomes" id="UP000576152">
    <property type="component" value="Unassembled WGS sequence"/>
</dbReference>
<keyword evidence="12" id="KW-0449">Lipoprotein</keyword>
<evidence type="ECO:0000256" key="5">
    <source>
        <dbReference type="ARBA" id="ARBA00022801"/>
    </source>
</evidence>
<dbReference type="EMBL" id="JACIBX010000002">
    <property type="protein sequence ID" value="MBB3711142.1"/>
    <property type="molecule type" value="Genomic_DNA"/>
</dbReference>
<dbReference type="InterPro" id="IPR038063">
    <property type="entry name" value="Transpep_catalytic_dom"/>
</dbReference>
<evidence type="ECO:0000256" key="10">
    <source>
        <dbReference type="SAM" id="SignalP"/>
    </source>
</evidence>
<keyword evidence="8 9" id="KW-0961">Cell wall biogenesis/degradation</keyword>
<evidence type="ECO:0000256" key="4">
    <source>
        <dbReference type="ARBA" id="ARBA00022679"/>
    </source>
</evidence>
<evidence type="ECO:0000256" key="2">
    <source>
        <dbReference type="ARBA" id="ARBA00005992"/>
    </source>
</evidence>
<feature type="active site" description="Proton donor/acceptor" evidence="9">
    <location>
        <position position="147"/>
    </location>
</feature>
<keyword evidence="5" id="KW-0378">Hydrolase</keyword>
<dbReference type="Gene3D" id="2.40.440.10">
    <property type="entry name" value="L,D-transpeptidase catalytic domain-like"/>
    <property type="match status" value="1"/>
</dbReference>
<gene>
    <name evidence="12" type="ORF">FHS00_000704</name>
</gene>
<dbReference type="InterPro" id="IPR005490">
    <property type="entry name" value="LD_TPept_cat_dom"/>
</dbReference>
<keyword evidence="13" id="KW-1185">Reference proteome</keyword>
<evidence type="ECO:0000313" key="13">
    <source>
        <dbReference type="Proteomes" id="UP000576152"/>
    </source>
</evidence>
<evidence type="ECO:0000256" key="6">
    <source>
        <dbReference type="ARBA" id="ARBA00022960"/>
    </source>
</evidence>
<keyword evidence="3" id="KW-0328">Glycosyltransferase</keyword>
<dbReference type="InterPro" id="IPR050979">
    <property type="entry name" value="LD-transpeptidase"/>
</dbReference>
<keyword evidence="10" id="KW-0732">Signal</keyword>
<evidence type="ECO:0000256" key="7">
    <source>
        <dbReference type="ARBA" id="ARBA00022984"/>
    </source>
</evidence>
<accession>A0ABR6HKR4</accession>
<feature type="domain" description="L,D-TPase catalytic" evidence="11">
    <location>
        <begin position="49"/>
        <end position="187"/>
    </location>
</feature>
<keyword evidence="4" id="KW-0808">Transferase</keyword>
<keyword evidence="6 9" id="KW-0133">Cell shape</keyword>
<dbReference type="RefSeq" id="WP_221188703.1">
    <property type="nucleotide sequence ID" value="NZ_JACIBX010000002.1"/>
</dbReference>
<feature type="active site" description="Nucleophile" evidence="9">
    <location>
        <position position="163"/>
    </location>
</feature>
<comment type="pathway">
    <text evidence="1 9">Cell wall biogenesis; peptidoglycan biosynthesis.</text>
</comment>
<proteinExistence type="inferred from homology"/>
<evidence type="ECO:0000313" key="12">
    <source>
        <dbReference type="EMBL" id="MBB3711142.1"/>
    </source>
</evidence>
<organism evidence="12 13">
    <name type="scientific">Limimaricola variabilis</name>
    <dbReference type="NCBI Taxonomy" id="1492771"/>
    <lineage>
        <taxon>Bacteria</taxon>
        <taxon>Pseudomonadati</taxon>
        <taxon>Pseudomonadota</taxon>
        <taxon>Alphaproteobacteria</taxon>
        <taxon>Rhodobacterales</taxon>
        <taxon>Paracoccaceae</taxon>
        <taxon>Limimaricola</taxon>
    </lineage>
</organism>
<evidence type="ECO:0000256" key="8">
    <source>
        <dbReference type="ARBA" id="ARBA00023316"/>
    </source>
</evidence>
<dbReference type="PROSITE" id="PS52029">
    <property type="entry name" value="LD_TPASE"/>
    <property type="match status" value="1"/>
</dbReference>
<sequence length="187" mass="20349">MKLTRRGVLAAMAASVASGPVLAAPPHVVKIPRDWLPSVVPVNPELAAGEIHVRIAQNRLYWTLGDGKAIRYVVALGAAGRNFSGTARVARKAEWPSWTPTANMIKAEPAVYGPYARGLPGGHARNPLGARALYLYRDGRDTYYRIHGTPQPWTMGRQFSSGCVRLINEHVEDLYDRVPVGTTVVVA</sequence>
<feature type="chain" id="PRO_5046780477" evidence="10">
    <location>
        <begin position="24"/>
        <end position="187"/>
    </location>
</feature>
<comment type="caution">
    <text evidence="12">The sequence shown here is derived from an EMBL/GenBank/DDBJ whole genome shotgun (WGS) entry which is preliminary data.</text>
</comment>
<evidence type="ECO:0000256" key="1">
    <source>
        <dbReference type="ARBA" id="ARBA00004752"/>
    </source>
</evidence>
<evidence type="ECO:0000256" key="9">
    <source>
        <dbReference type="PROSITE-ProRule" id="PRU01373"/>
    </source>
</evidence>
<reference evidence="12 13" key="1">
    <citation type="submission" date="2020-08" db="EMBL/GenBank/DDBJ databases">
        <title>Genomic Encyclopedia of Type Strains, Phase III (KMG-III): the genomes of soil and plant-associated and newly described type strains.</title>
        <authorList>
            <person name="Whitman W."/>
        </authorList>
    </citation>
    <scope>NUCLEOTIDE SEQUENCE [LARGE SCALE GENOMIC DNA]</scope>
    <source>
        <strain evidence="12 13">CECT 8572</strain>
    </source>
</reference>
<evidence type="ECO:0000259" key="11">
    <source>
        <dbReference type="PROSITE" id="PS52029"/>
    </source>
</evidence>
<dbReference type="PANTHER" id="PTHR30582:SF24">
    <property type="entry name" value="L,D-TRANSPEPTIDASE ERFK_SRFK-RELATED"/>
    <property type="match status" value="1"/>
</dbReference>
<evidence type="ECO:0000256" key="3">
    <source>
        <dbReference type="ARBA" id="ARBA00022676"/>
    </source>
</evidence>
<keyword evidence="7 9" id="KW-0573">Peptidoglycan synthesis</keyword>
<dbReference type="SUPFAM" id="SSF141523">
    <property type="entry name" value="L,D-transpeptidase catalytic domain-like"/>
    <property type="match status" value="1"/>
</dbReference>
<dbReference type="PANTHER" id="PTHR30582">
    <property type="entry name" value="L,D-TRANSPEPTIDASE"/>
    <property type="match status" value="1"/>
</dbReference>
<feature type="signal peptide" evidence="10">
    <location>
        <begin position="1"/>
        <end position="23"/>
    </location>
</feature>
<name>A0ABR6HKR4_9RHOB</name>
<protein>
    <submittedName>
        <fullName evidence="12">Lipoprotein-anchoring transpeptidase ErfK/SrfK</fullName>
    </submittedName>
</protein>